<protein>
    <recommendedName>
        <fullName evidence="9">Tyrosine recombinase XerC</fullName>
    </recommendedName>
</protein>
<dbReference type="InterPro" id="IPR013762">
    <property type="entry name" value="Integrase-like_cat_sf"/>
</dbReference>
<dbReference type="InterPro" id="IPR050090">
    <property type="entry name" value="Tyrosine_recombinase_XerCD"/>
</dbReference>
<dbReference type="GO" id="GO:0009037">
    <property type="term" value="F:tyrosine-based site-specific recombinase activity"/>
    <property type="evidence" value="ECO:0007669"/>
    <property type="project" value="UniProtKB-UniRule"/>
</dbReference>
<dbReference type="InterPro" id="IPR004107">
    <property type="entry name" value="Integrase_SAM-like_N"/>
</dbReference>
<feature type="active site" evidence="9">
    <location>
        <position position="285"/>
    </location>
</feature>
<dbReference type="CDD" id="cd00798">
    <property type="entry name" value="INT_XerDC_C"/>
    <property type="match status" value="1"/>
</dbReference>
<dbReference type="Pfam" id="PF02899">
    <property type="entry name" value="Phage_int_SAM_1"/>
    <property type="match status" value="1"/>
</dbReference>
<dbReference type="PANTHER" id="PTHR30349">
    <property type="entry name" value="PHAGE INTEGRASE-RELATED"/>
    <property type="match status" value="1"/>
</dbReference>
<comment type="similarity">
    <text evidence="9">Belongs to the 'phage' integrase family. XerC subfamily.</text>
</comment>
<dbReference type="NCBIfam" id="NF001399">
    <property type="entry name" value="PRK00283.1"/>
    <property type="match status" value="1"/>
</dbReference>
<dbReference type="InterPro" id="IPR002104">
    <property type="entry name" value="Integrase_catalytic"/>
</dbReference>
<keyword evidence="7 9" id="KW-0233">DNA recombination</keyword>
<evidence type="ECO:0000256" key="1">
    <source>
        <dbReference type="ARBA" id="ARBA00004496"/>
    </source>
</evidence>
<organism evidence="12 13">
    <name type="scientific">Schleiferilactobacillus shenzhenensis LY-73</name>
    <dbReference type="NCBI Taxonomy" id="1231336"/>
    <lineage>
        <taxon>Bacteria</taxon>
        <taxon>Bacillati</taxon>
        <taxon>Bacillota</taxon>
        <taxon>Bacilli</taxon>
        <taxon>Lactobacillales</taxon>
        <taxon>Lactobacillaceae</taxon>
        <taxon>Schleiferilactobacillus</taxon>
    </lineage>
</organism>
<reference evidence="13" key="1">
    <citation type="journal article" date="2013" name="Genome Announc.">
        <title>Whole-Genome Sequencing of Lactobacillus shenzhenensis Strain LY-73T.</title>
        <authorList>
            <person name="Lin Z."/>
            <person name="Liu Z."/>
            <person name="Yang R."/>
            <person name="Zou Y."/>
            <person name="Wan D."/>
            <person name="Chen J."/>
            <person name="Guo M."/>
            <person name="Zhao J."/>
            <person name="Fang C."/>
            <person name="Yang R."/>
            <person name="Liu F."/>
        </authorList>
    </citation>
    <scope>NUCLEOTIDE SEQUENCE [LARGE SCALE GENOMIC DNA]</scope>
    <source>
        <strain evidence="13">LY-73</strain>
    </source>
</reference>
<dbReference type="PANTHER" id="PTHR30349:SF77">
    <property type="entry name" value="TYROSINE RECOMBINASE XERC"/>
    <property type="match status" value="1"/>
</dbReference>
<dbReference type="AlphaFoldDB" id="U4TNX3"/>
<evidence type="ECO:0000256" key="3">
    <source>
        <dbReference type="ARBA" id="ARBA00022618"/>
    </source>
</evidence>
<keyword evidence="13" id="KW-1185">Reference proteome</keyword>
<keyword evidence="3 9" id="KW-0132">Cell division</keyword>
<dbReference type="GO" id="GO:0005737">
    <property type="term" value="C:cytoplasm"/>
    <property type="evidence" value="ECO:0007669"/>
    <property type="project" value="UniProtKB-SubCell"/>
</dbReference>
<evidence type="ECO:0000256" key="4">
    <source>
        <dbReference type="ARBA" id="ARBA00022829"/>
    </source>
</evidence>
<dbReference type="PROSITE" id="PS51900">
    <property type="entry name" value="CB"/>
    <property type="match status" value="1"/>
</dbReference>
<evidence type="ECO:0000256" key="5">
    <source>
        <dbReference type="ARBA" id="ARBA00022908"/>
    </source>
</evidence>
<feature type="active site" evidence="9">
    <location>
        <position position="308"/>
    </location>
</feature>
<dbReference type="Gene3D" id="1.10.443.10">
    <property type="entry name" value="Intergrase catalytic core"/>
    <property type="match status" value="1"/>
</dbReference>
<dbReference type="Gene3D" id="1.10.150.130">
    <property type="match status" value="1"/>
</dbReference>
<keyword evidence="4 9" id="KW-0159">Chromosome partition</keyword>
<dbReference type="EMBL" id="KI271582">
    <property type="protein sequence ID" value="ERL66591.1"/>
    <property type="molecule type" value="Genomic_DNA"/>
</dbReference>
<keyword evidence="2 9" id="KW-0963">Cytoplasm</keyword>
<proteinExistence type="inferred from homology"/>
<feature type="active site" description="O-(3'-phospho-DNA)-tyrosine intermediate" evidence="9">
    <location>
        <position position="317"/>
    </location>
</feature>
<dbReference type="GO" id="GO:0006313">
    <property type="term" value="P:DNA transposition"/>
    <property type="evidence" value="ECO:0007669"/>
    <property type="project" value="UniProtKB-UniRule"/>
</dbReference>
<feature type="active site" evidence="9">
    <location>
        <position position="181"/>
    </location>
</feature>
<feature type="active site" evidence="9">
    <location>
        <position position="282"/>
    </location>
</feature>
<evidence type="ECO:0000256" key="2">
    <source>
        <dbReference type="ARBA" id="ARBA00022490"/>
    </source>
</evidence>
<dbReference type="InterPro" id="IPR044068">
    <property type="entry name" value="CB"/>
</dbReference>
<comment type="subunit">
    <text evidence="9">Forms a cyclic heterotetrameric complex composed of two molecules of XerC and two molecules of XerD.</text>
</comment>
<dbReference type="InterPro" id="IPR011010">
    <property type="entry name" value="DNA_brk_join_enz"/>
</dbReference>
<evidence type="ECO:0000256" key="7">
    <source>
        <dbReference type="ARBA" id="ARBA00023172"/>
    </source>
</evidence>
<evidence type="ECO:0000313" key="13">
    <source>
        <dbReference type="Proteomes" id="UP000030647"/>
    </source>
</evidence>
<evidence type="ECO:0000256" key="6">
    <source>
        <dbReference type="ARBA" id="ARBA00023125"/>
    </source>
</evidence>
<dbReference type="InterPro" id="IPR010998">
    <property type="entry name" value="Integrase_recombinase_N"/>
</dbReference>
<gene>
    <name evidence="9 12" type="primary">xerC</name>
    <name evidence="12" type="ORF">L248_0270</name>
</gene>
<dbReference type="eggNOG" id="COG4974">
    <property type="taxonomic scope" value="Bacteria"/>
</dbReference>
<comment type="function">
    <text evidence="9">Site-specific tyrosine recombinase, which acts by catalyzing the cutting and rejoining of the recombining DNA molecules. The XerC-XerD complex is essential to convert dimers of the bacterial chromosome into monomers to permit their segregation at cell division. It also contributes to the segregational stability of plasmids.</text>
</comment>
<dbReference type="GO" id="GO:0003677">
    <property type="term" value="F:DNA binding"/>
    <property type="evidence" value="ECO:0007669"/>
    <property type="project" value="UniProtKB-UniRule"/>
</dbReference>
<name>U4TNX3_9LACO</name>
<dbReference type="GO" id="GO:0051301">
    <property type="term" value="P:cell division"/>
    <property type="evidence" value="ECO:0007669"/>
    <property type="project" value="UniProtKB-KW"/>
</dbReference>
<dbReference type="STRING" id="1231336.L248_0270"/>
<dbReference type="Proteomes" id="UP000030647">
    <property type="component" value="Unassembled WGS sequence"/>
</dbReference>
<comment type="subcellular location">
    <subcellularLocation>
        <location evidence="1 9">Cytoplasm</location>
    </subcellularLocation>
</comment>
<dbReference type="GO" id="GO:0007059">
    <property type="term" value="P:chromosome segregation"/>
    <property type="evidence" value="ECO:0007669"/>
    <property type="project" value="UniProtKB-UniRule"/>
</dbReference>
<dbReference type="HOGENOM" id="CLU_027562_9_6_9"/>
<feature type="domain" description="Tyr recombinase" evidence="10">
    <location>
        <begin position="141"/>
        <end position="330"/>
    </location>
</feature>
<evidence type="ECO:0000259" key="11">
    <source>
        <dbReference type="PROSITE" id="PS51900"/>
    </source>
</evidence>
<dbReference type="Pfam" id="PF00589">
    <property type="entry name" value="Phage_integrase"/>
    <property type="match status" value="1"/>
</dbReference>
<evidence type="ECO:0000256" key="8">
    <source>
        <dbReference type="ARBA" id="ARBA00023306"/>
    </source>
</evidence>
<accession>U4TNX3</accession>
<sequence length="347" mass="39589">MVFPQQPVTISVLAAFLLPLRVKFYGRKRGPKMSQDNDWVQQYLDYLRGVRRYSENTVAAYDRDLHSFSQYLAANGGFKGYDKIEQIDVDVYLSYLGDHYRPRTIERSISSLRGFYRFLIREHYVADNPFADVRLTNRHHALPQFFYPKEVAALFQGADGNTPLDQRNVALLALLYATGMRVSELTGLTVGQLDFSLGVVLIHGKGQKDRYVPFDAETKKRLQTYLLKARPHLLGKAKTAAEQTTDRVFLNDRGLPVTPRGVEYILDQVIKKTSLTAKIHPHMLRHTFATEMLNNGADLRSVQELLGHASLSTTQIYTHVTMAHLQDQYRQFFPRATGPEADDHKGV</sequence>
<keyword evidence="8 9" id="KW-0131">Cell cycle</keyword>
<dbReference type="InterPro" id="IPR023009">
    <property type="entry name" value="Tyrosine_recombinase_XerC/XerD"/>
</dbReference>
<evidence type="ECO:0000313" key="12">
    <source>
        <dbReference type="EMBL" id="ERL66591.1"/>
    </source>
</evidence>
<dbReference type="HAMAP" id="MF_01808">
    <property type="entry name" value="Recomb_XerC_XerD"/>
    <property type="match status" value="1"/>
</dbReference>
<evidence type="ECO:0000256" key="9">
    <source>
        <dbReference type="HAMAP-Rule" id="MF_01808"/>
    </source>
</evidence>
<feature type="domain" description="Core-binding (CB)" evidence="11">
    <location>
        <begin position="34"/>
        <end position="120"/>
    </location>
</feature>
<keyword evidence="6 9" id="KW-0238">DNA-binding</keyword>
<evidence type="ECO:0000259" key="10">
    <source>
        <dbReference type="PROSITE" id="PS51898"/>
    </source>
</evidence>
<dbReference type="SUPFAM" id="SSF56349">
    <property type="entry name" value="DNA breaking-rejoining enzymes"/>
    <property type="match status" value="1"/>
</dbReference>
<dbReference type="PROSITE" id="PS51898">
    <property type="entry name" value="TYR_RECOMBINASE"/>
    <property type="match status" value="1"/>
</dbReference>
<keyword evidence="5 9" id="KW-0229">DNA integration</keyword>
<feature type="active site" evidence="9">
    <location>
        <position position="205"/>
    </location>
</feature>